<dbReference type="InterPro" id="IPR004635">
    <property type="entry name" value="Pept_S49_SppA"/>
</dbReference>
<evidence type="ECO:0000256" key="3">
    <source>
        <dbReference type="ARBA" id="ARBA00022670"/>
    </source>
</evidence>
<reference evidence="9 10" key="1">
    <citation type="submission" date="2020-08" db="EMBL/GenBank/DDBJ databases">
        <title>Sphingobacterium sp. DN04309 isolated from aquaculture water.</title>
        <authorList>
            <person name="Zhang M."/>
        </authorList>
    </citation>
    <scope>NUCLEOTIDE SEQUENCE [LARGE SCALE GENOMIC DNA]</scope>
    <source>
        <strain evidence="9 10">DN04309</strain>
    </source>
</reference>
<dbReference type="Proteomes" id="UP000651271">
    <property type="component" value="Unassembled WGS sequence"/>
</dbReference>
<dbReference type="InterPro" id="IPR029045">
    <property type="entry name" value="ClpP/crotonase-like_dom_sf"/>
</dbReference>
<dbReference type="Gene3D" id="6.20.330.10">
    <property type="match status" value="1"/>
</dbReference>
<comment type="subcellular location">
    <subcellularLocation>
        <location evidence="1">Membrane</location>
    </subcellularLocation>
</comment>
<dbReference type="CDD" id="cd07018">
    <property type="entry name" value="S49_SppA_67K_type"/>
    <property type="match status" value="1"/>
</dbReference>
<dbReference type="EMBL" id="JACOIJ010000006">
    <property type="protein sequence ID" value="MBD1428981.1"/>
    <property type="molecule type" value="Genomic_DNA"/>
</dbReference>
<dbReference type="NCBIfam" id="TIGR00705">
    <property type="entry name" value="SppA_67K"/>
    <property type="match status" value="1"/>
</dbReference>
<accession>A0ABR7YCF5</accession>
<dbReference type="Gene3D" id="3.90.226.10">
    <property type="entry name" value="2-enoyl-CoA Hydratase, Chain A, domain 1"/>
    <property type="match status" value="2"/>
</dbReference>
<dbReference type="CDD" id="cd07023">
    <property type="entry name" value="S49_Sppa_N_C"/>
    <property type="match status" value="1"/>
</dbReference>
<dbReference type="PANTHER" id="PTHR33209">
    <property type="entry name" value="PROTEASE 4"/>
    <property type="match status" value="1"/>
</dbReference>
<evidence type="ECO:0000256" key="5">
    <source>
        <dbReference type="ARBA" id="ARBA00022825"/>
    </source>
</evidence>
<evidence type="ECO:0000259" key="8">
    <source>
        <dbReference type="Pfam" id="PF01343"/>
    </source>
</evidence>
<keyword evidence="10" id="KW-1185">Reference proteome</keyword>
<evidence type="ECO:0000313" key="10">
    <source>
        <dbReference type="Proteomes" id="UP000651271"/>
    </source>
</evidence>
<dbReference type="PIRSF" id="PIRSF001217">
    <property type="entry name" value="Protease_4_SppA"/>
    <property type="match status" value="1"/>
</dbReference>
<comment type="caution">
    <text evidence="9">The sequence shown here is derived from an EMBL/GenBank/DDBJ whole genome shotgun (WGS) entry which is preliminary data.</text>
</comment>
<dbReference type="Pfam" id="PF01343">
    <property type="entry name" value="Peptidase_S49"/>
    <property type="match status" value="2"/>
</dbReference>
<evidence type="ECO:0000256" key="7">
    <source>
        <dbReference type="SAM" id="Phobius"/>
    </source>
</evidence>
<dbReference type="InterPro" id="IPR047217">
    <property type="entry name" value="S49_SppA_67K_type_N"/>
</dbReference>
<sequence>MNFLKQVLATITGVLITGVILFFAFIFFIAVLVSSSSSETNVPAPANSLLYLSMDYAITEKSESNPLNDLDLPFGVGAKEVGLNDILARIKAAKTDDNIKGIFLNPTTVGSGFATLKAIRDALVDFKTSKKFIVAYSDGYSQKAYYLSSVADKVYLNPQGSLDFRGLSSSTMFMKDAFDKLGVEMQVVKVGTFKSAVEPLILNSMSEANRLQVTSYLNSIYDAFLDDLSAGRKISKESLRQYADTYAVRNADDALKYKFIDGKLYKDELIAEIKKRLSLADKDDISIVPVTKYAGSKEEIKGSDEIAVLYAYGDIVDGEGESGQIGGDKISRELRKLRQDDKVKAVVLRVNSGGGSALASDIIWREVELTKKVKPIIVSMGDYAASGGYYIAAAADSIFAEKATLTGSIGVFGVIPNFKGLMNNKLGVKFEDVKTGKFASLMSTPDKPLTEEEKAIIQGEVNNTYQTFMDRVAKGRKMTIAQVDSIGQGRVWTGDQALKIGLVDRIGDLNTAINAAASKGKLSSYYTKEYPAKQDPFASIFSTSKDKIKTWMFAEELGEYQKYLMELKKVMNQTGIQARLPYAVEIY</sequence>
<dbReference type="InterPro" id="IPR047272">
    <property type="entry name" value="S49_SppA_C"/>
</dbReference>
<dbReference type="SUPFAM" id="SSF52096">
    <property type="entry name" value="ClpP/crotonase"/>
    <property type="match status" value="2"/>
</dbReference>
<feature type="domain" description="Peptidase S49" evidence="8">
    <location>
        <begin position="370"/>
        <end position="521"/>
    </location>
</feature>
<feature type="transmembrane region" description="Helical" evidence="7">
    <location>
        <begin position="7"/>
        <end position="33"/>
    </location>
</feature>
<dbReference type="RefSeq" id="WP_165291906.1">
    <property type="nucleotide sequence ID" value="NZ_JACOIJ010000006.1"/>
</dbReference>
<keyword evidence="7" id="KW-0812">Transmembrane</keyword>
<keyword evidence="4" id="KW-0378">Hydrolase</keyword>
<evidence type="ECO:0000256" key="1">
    <source>
        <dbReference type="ARBA" id="ARBA00004370"/>
    </source>
</evidence>
<protein>
    <submittedName>
        <fullName evidence="9">Signal peptide peptidase SppA</fullName>
    </submittedName>
</protein>
<keyword evidence="3" id="KW-0645">Protease</keyword>
<evidence type="ECO:0000313" key="9">
    <source>
        <dbReference type="EMBL" id="MBD1428981.1"/>
    </source>
</evidence>
<dbReference type="InterPro" id="IPR004634">
    <property type="entry name" value="Pept_S49_pIV"/>
</dbReference>
<gene>
    <name evidence="9" type="primary">sppA</name>
    <name evidence="9" type="ORF">H8B04_05295</name>
</gene>
<evidence type="ECO:0000256" key="6">
    <source>
        <dbReference type="ARBA" id="ARBA00023136"/>
    </source>
</evidence>
<proteinExistence type="inferred from homology"/>
<keyword evidence="7" id="KW-1133">Transmembrane helix</keyword>
<comment type="similarity">
    <text evidence="2">Belongs to the peptidase S49 family.</text>
</comment>
<feature type="domain" description="Peptidase S49" evidence="8">
    <location>
        <begin position="126"/>
        <end position="277"/>
    </location>
</feature>
<dbReference type="NCBIfam" id="TIGR00706">
    <property type="entry name" value="SppA_dom"/>
    <property type="match status" value="1"/>
</dbReference>
<dbReference type="PANTHER" id="PTHR33209:SF1">
    <property type="entry name" value="PEPTIDASE S49 DOMAIN-CONTAINING PROTEIN"/>
    <property type="match status" value="1"/>
</dbReference>
<organism evidence="9 10">
    <name type="scientific">Sphingobacterium litopenaei</name>
    <dbReference type="NCBI Taxonomy" id="2763500"/>
    <lineage>
        <taxon>Bacteria</taxon>
        <taxon>Pseudomonadati</taxon>
        <taxon>Bacteroidota</taxon>
        <taxon>Sphingobacteriia</taxon>
        <taxon>Sphingobacteriales</taxon>
        <taxon>Sphingobacteriaceae</taxon>
        <taxon>Sphingobacterium</taxon>
    </lineage>
</organism>
<keyword evidence="5" id="KW-0720">Serine protease</keyword>
<dbReference type="InterPro" id="IPR002142">
    <property type="entry name" value="Peptidase_S49"/>
</dbReference>
<evidence type="ECO:0000256" key="2">
    <source>
        <dbReference type="ARBA" id="ARBA00008683"/>
    </source>
</evidence>
<keyword evidence="6 7" id="KW-0472">Membrane</keyword>
<evidence type="ECO:0000256" key="4">
    <source>
        <dbReference type="ARBA" id="ARBA00022801"/>
    </source>
</evidence>
<name>A0ABR7YCF5_9SPHI</name>